<keyword evidence="4" id="KW-1185">Reference proteome</keyword>
<dbReference type="PATRIC" id="fig|213810.4.peg.508"/>
<organism evidence="3 4">
    <name type="scientific">Ruminococcus champanellensis (strain DSM 18848 / JCM 17042 / KCTC 15320 / 18P13)</name>
    <dbReference type="NCBI Taxonomy" id="213810"/>
    <lineage>
        <taxon>Bacteria</taxon>
        <taxon>Bacillati</taxon>
        <taxon>Bacillota</taxon>
        <taxon>Clostridia</taxon>
        <taxon>Eubacteriales</taxon>
        <taxon>Oscillospiraceae</taxon>
        <taxon>Ruminococcus</taxon>
    </lineage>
</organism>
<dbReference type="KEGG" id="rch:RUM_06020"/>
<protein>
    <submittedName>
        <fullName evidence="3">Uncharacterized protein</fullName>
    </submittedName>
</protein>
<feature type="compositionally biased region" description="Basic and acidic residues" evidence="1">
    <location>
        <begin position="336"/>
        <end position="345"/>
    </location>
</feature>
<evidence type="ECO:0000313" key="4">
    <source>
        <dbReference type="Proteomes" id="UP000007054"/>
    </source>
</evidence>
<dbReference type="EMBL" id="FP929052">
    <property type="protein sequence ID" value="CBL16819.1"/>
    <property type="molecule type" value="Genomic_DNA"/>
</dbReference>
<keyword evidence="2" id="KW-0812">Transmembrane</keyword>
<dbReference type="Proteomes" id="UP000007054">
    <property type="component" value="Chromosome"/>
</dbReference>
<evidence type="ECO:0000256" key="2">
    <source>
        <dbReference type="SAM" id="Phobius"/>
    </source>
</evidence>
<feature type="compositionally biased region" description="Acidic residues" evidence="1">
    <location>
        <begin position="277"/>
        <end position="289"/>
    </location>
</feature>
<sequence length="385" mass="42696">MAHKRKKLVSSLAVFMIIICVLCIAAGLTSNLMFGGRNASPTVAGYQIYLNRTADMQPLVTQNAAVFVQAQHDYAKENVVLYTNSAGDKTIGRISLISADTEGSDAKIIYYLNNASGTETAEIEKNSIIGLCRFENIAIGSALLVMTGTWGIILLIALPCVILLIYVISRFIAANAEDEEEEEEHDRTVKTRKKPQSPLFNADSAKHADEDFAERKASLAEHFHQKGADASKKKKHKSESRQKPADAEASRQRRAKIEEAERLLAREDSRKKGEQDYAQENETDGDGNDMDARVAAIKRAMRQRAEERERIQAEEEQRIAASKAKQHAAQQQSKQEAPKAAEKSPVKTAAPTASRTAPRRPARSSAPMDFEELMRQLDEEKKKLS</sequence>
<reference evidence="3" key="1">
    <citation type="submission" date="2010-03" db="EMBL/GenBank/DDBJ databases">
        <title>The genome sequence of Ruminococcus sp. 18P13.</title>
        <authorList>
            <consortium name="metaHIT consortium -- http://www.metahit.eu/"/>
            <person name="Pajon A."/>
            <person name="Turner K."/>
            <person name="Parkhill J."/>
            <person name="Bernalier A."/>
        </authorList>
    </citation>
    <scope>NUCLEOTIDE SEQUENCE [LARGE SCALE GENOMIC DNA]</scope>
    <source>
        <strain evidence="3">Type strain: 18P13</strain>
    </source>
</reference>
<dbReference type="BioCyc" id="RCHA213810:RUM_RS02900-MONOMER"/>
<dbReference type="GeneID" id="83155411"/>
<gene>
    <name evidence="3" type="ordered locus">RUM_06020</name>
</gene>
<feature type="compositionally biased region" description="Basic and acidic residues" evidence="1">
    <location>
        <begin position="372"/>
        <end position="385"/>
    </location>
</feature>
<feature type="region of interest" description="Disordered" evidence="1">
    <location>
        <begin position="223"/>
        <end position="385"/>
    </location>
</feature>
<accession>D4LB24</accession>
<feature type="compositionally biased region" description="Basic and acidic residues" evidence="1">
    <location>
        <begin position="239"/>
        <end position="275"/>
    </location>
</feature>
<dbReference type="RefSeq" id="WP_015557726.1">
    <property type="nucleotide sequence ID" value="NC_021039.1"/>
</dbReference>
<dbReference type="HOGENOM" id="CLU_717439_0_0_9"/>
<evidence type="ECO:0000256" key="1">
    <source>
        <dbReference type="SAM" id="MobiDB-lite"/>
    </source>
</evidence>
<evidence type="ECO:0000313" key="3">
    <source>
        <dbReference type="EMBL" id="CBL16819.1"/>
    </source>
</evidence>
<keyword evidence="2" id="KW-1133">Transmembrane helix</keyword>
<proteinExistence type="predicted"/>
<reference evidence="3" key="2">
    <citation type="submission" date="2010-03" db="EMBL/GenBank/DDBJ databases">
        <authorList>
            <person name="Pajon A."/>
        </authorList>
    </citation>
    <scope>NUCLEOTIDE SEQUENCE</scope>
    <source>
        <strain evidence="3">Type strain: 18P13</strain>
    </source>
</reference>
<keyword evidence="2" id="KW-0472">Membrane</keyword>
<feature type="transmembrane region" description="Helical" evidence="2">
    <location>
        <begin position="12"/>
        <end position="34"/>
    </location>
</feature>
<name>D4LB24_RUMC1</name>
<feature type="compositionally biased region" description="Low complexity" evidence="1">
    <location>
        <begin position="319"/>
        <end position="335"/>
    </location>
</feature>
<feature type="transmembrane region" description="Helical" evidence="2">
    <location>
        <begin position="150"/>
        <end position="168"/>
    </location>
</feature>
<dbReference type="AlphaFoldDB" id="D4LB24"/>
<feature type="compositionally biased region" description="Basic and acidic residues" evidence="1">
    <location>
        <begin position="303"/>
        <end position="318"/>
    </location>
</feature>
<feature type="region of interest" description="Disordered" evidence="1">
    <location>
        <begin position="177"/>
        <end position="205"/>
    </location>
</feature>